<dbReference type="InterPro" id="IPR026017">
    <property type="entry name" value="Lumazine-bd_dom"/>
</dbReference>
<feature type="repeat" description="Lumazine-binding" evidence="10">
    <location>
        <begin position="97"/>
        <end position="193"/>
    </location>
</feature>
<evidence type="ECO:0000256" key="4">
    <source>
        <dbReference type="ARBA" id="ARBA00012827"/>
    </source>
</evidence>
<evidence type="ECO:0000256" key="7">
    <source>
        <dbReference type="ARBA" id="ARBA00022679"/>
    </source>
</evidence>
<dbReference type="RefSeq" id="WP_320312797.1">
    <property type="nucleotide sequence ID" value="NZ_JAVIKH010000002.1"/>
</dbReference>
<dbReference type="SUPFAM" id="SSF63380">
    <property type="entry name" value="Riboflavin synthase domain-like"/>
    <property type="match status" value="2"/>
</dbReference>
<reference evidence="13" key="1">
    <citation type="submission" date="2023-07" db="EMBL/GenBank/DDBJ databases">
        <authorList>
            <person name="Colorado M.A."/>
            <person name="Villamil L.M."/>
            <person name="Melo J.F."/>
            <person name="Rodriguez J.A."/>
            <person name="Ruiz R.Y."/>
        </authorList>
    </citation>
    <scope>NUCLEOTIDE SEQUENCE [LARGE SCALE GENOMIC DNA]</scope>
    <source>
        <strain evidence="13">C33</strain>
    </source>
</reference>
<dbReference type="NCBIfam" id="NF006767">
    <property type="entry name" value="PRK09289.1"/>
    <property type="match status" value="1"/>
</dbReference>
<evidence type="ECO:0000256" key="3">
    <source>
        <dbReference type="ARBA" id="ARBA00004887"/>
    </source>
</evidence>
<dbReference type="PROSITE" id="PS51177">
    <property type="entry name" value="LUMAZINE_BIND"/>
    <property type="match status" value="2"/>
</dbReference>
<dbReference type="PIRSF" id="PIRSF000498">
    <property type="entry name" value="Riboflavin_syn_A"/>
    <property type="match status" value="1"/>
</dbReference>
<proteinExistence type="predicted"/>
<dbReference type="EC" id="2.5.1.9" evidence="4 9"/>
<dbReference type="InterPro" id="IPR001783">
    <property type="entry name" value="Lumazine-bd"/>
</dbReference>
<dbReference type="InterPro" id="IPR017938">
    <property type="entry name" value="Riboflavin_synthase-like_b-brl"/>
</dbReference>
<keyword evidence="6" id="KW-0686">Riboflavin biosynthesis</keyword>
<evidence type="ECO:0000256" key="5">
    <source>
        <dbReference type="ARBA" id="ARBA00013950"/>
    </source>
</evidence>
<comment type="catalytic activity">
    <reaction evidence="1">
        <text>2 6,7-dimethyl-8-(1-D-ribityl)lumazine + H(+) = 5-amino-6-(D-ribitylamino)uracil + riboflavin</text>
        <dbReference type="Rhea" id="RHEA:20772"/>
        <dbReference type="ChEBI" id="CHEBI:15378"/>
        <dbReference type="ChEBI" id="CHEBI:15934"/>
        <dbReference type="ChEBI" id="CHEBI:57986"/>
        <dbReference type="ChEBI" id="CHEBI:58201"/>
        <dbReference type="EC" id="2.5.1.9"/>
    </reaction>
</comment>
<feature type="repeat" description="Lumazine-binding" evidence="10">
    <location>
        <begin position="1"/>
        <end position="96"/>
    </location>
</feature>
<dbReference type="PANTHER" id="PTHR21098">
    <property type="entry name" value="RIBOFLAVIN SYNTHASE ALPHA CHAIN"/>
    <property type="match status" value="1"/>
</dbReference>
<dbReference type="NCBIfam" id="TIGR00187">
    <property type="entry name" value="ribE"/>
    <property type="match status" value="1"/>
</dbReference>
<organism evidence="12 13">
    <name type="scientific">Candidatus Cetobacterium colombiensis</name>
    <dbReference type="NCBI Taxonomy" id="3073100"/>
    <lineage>
        <taxon>Bacteria</taxon>
        <taxon>Fusobacteriati</taxon>
        <taxon>Fusobacteriota</taxon>
        <taxon>Fusobacteriia</taxon>
        <taxon>Fusobacteriales</taxon>
        <taxon>Fusobacteriaceae</taxon>
        <taxon>Cetobacterium</taxon>
    </lineage>
</organism>
<evidence type="ECO:0000256" key="1">
    <source>
        <dbReference type="ARBA" id="ARBA00000968"/>
    </source>
</evidence>
<evidence type="ECO:0000313" key="13">
    <source>
        <dbReference type="Proteomes" id="UP001279681"/>
    </source>
</evidence>
<evidence type="ECO:0000259" key="11">
    <source>
        <dbReference type="PROSITE" id="PS51177"/>
    </source>
</evidence>
<name>A0ABU4WAG6_9FUSO</name>
<dbReference type="Gene3D" id="2.40.30.20">
    <property type="match status" value="2"/>
</dbReference>
<evidence type="ECO:0000256" key="6">
    <source>
        <dbReference type="ARBA" id="ARBA00022619"/>
    </source>
</evidence>
<feature type="domain" description="Lumazine-binding" evidence="11">
    <location>
        <begin position="97"/>
        <end position="193"/>
    </location>
</feature>
<dbReference type="PANTHER" id="PTHR21098:SF12">
    <property type="entry name" value="RIBOFLAVIN SYNTHASE"/>
    <property type="match status" value="1"/>
</dbReference>
<dbReference type="Proteomes" id="UP001279681">
    <property type="component" value="Unassembled WGS sequence"/>
</dbReference>
<comment type="caution">
    <text evidence="12">The sequence shown here is derived from an EMBL/GenBank/DDBJ whole genome shotgun (WGS) entry which is preliminary data.</text>
</comment>
<comment type="function">
    <text evidence="2">Catalyzes the dismutation of two molecules of 6,7-dimethyl-8-ribityllumazine, resulting in the formation of riboflavin and 5-amino-6-(D-ribitylamino)uracil.</text>
</comment>
<comment type="pathway">
    <text evidence="3">Cofactor biosynthesis; riboflavin biosynthesis; riboflavin from 2-hydroxy-3-oxobutyl phosphate and 5-amino-6-(D-ribitylamino)uracil: step 2/2.</text>
</comment>
<protein>
    <recommendedName>
        <fullName evidence="5 9">Riboflavin synthase</fullName>
        <ecNumber evidence="4 9">2.5.1.9</ecNumber>
    </recommendedName>
</protein>
<evidence type="ECO:0000256" key="8">
    <source>
        <dbReference type="ARBA" id="ARBA00022737"/>
    </source>
</evidence>
<evidence type="ECO:0000256" key="9">
    <source>
        <dbReference type="NCBIfam" id="TIGR00187"/>
    </source>
</evidence>
<keyword evidence="13" id="KW-1185">Reference proteome</keyword>
<evidence type="ECO:0000313" key="12">
    <source>
        <dbReference type="EMBL" id="MDX8335395.1"/>
    </source>
</evidence>
<dbReference type="InterPro" id="IPR023366">
    <property type="entry name" value="ATP_synth_asu-like_sf"/>
</dbReference>
<feature type="domain" description="Lumazine-binding" evidence="11">
    <location>
        <begin position="1"/>
        <end position="96"/>
    </location>
</feature>
<keyword evidence="8" id="KW-0677">Repeat</keyword>
<gene>
    <name evidence="12" type="ORF">RFV38_02605</name>
</gene>
<dbReference type="EMBL" id="JAVIKH010000002">
    <property type="protein sequence ID" value="MDX8335395.1"/>
    <property type="molecule type" value="Genomic_DNA"/>
</dbReference>
<evidence type="ECO:0000256" key="2">
    <source>
        <dbReference type="ARBA" id="ARBA00002803"/>
    </source>
</evidence>
<accession>A0ABU4WAG6</accession>
<keyword evidence="7 12" id="KW-0808">Transferase</keyword>
<evidence type="ECO:0000256" key="10">
    <source>
        <dbReference type="PROSITE-ProRule" id="PRU00524"/>
    </source>
</evidence>
<dbReference type="CDD" id="cd00402">
    <property type="entry name" value="Riboflavin_synthase_like"/>
    <property type="match status" value="1"/>
</dbReference>
<dbReference type="Pfam" id="PF00677">
    <property type="entry name" value="Lum_binding"/>
    <property type="match status" value="2"/>
</dbReference>
<sequence>MFTGLVEELGKVISINKTREGANLTVSCKKVLKSVNIGDSIATNGVCLTVIDFSDSSFTANIMNESLNVSTLGNLKIGNLVNLEKSLTLQSFLGGHLVTGDVDCQGKIISIIDDGFAKKYTIEIPNDFMKYVVYKGRITLDGASLTVASLTESTLVVSLIPHTQKSITLGYKKIGDFINVETDLIGKHLEKLLLSKEKKSEKTNSKISKNFLAENGFF</sequence>
<dbReference type="GO" id="GO:0004746">
    <property type="term" value="F:riboflavin synthase activity"/>
    <property type="evidence" value="ECO:0007669"/>
    <property type="project" value="UniProtKB-EC"/>
</dbReference>